<feature type="compositionally biased region" description="Low complexity" evidence="5">
    <location>
        <begin position="144"/>
        <end position="190"/>
    </location>
</feature>
<feature type="region of interest" description="Disordered" evidence="5">
    <location>
        <begin position="1196"/>
        <end position="1218"/>
    </location>
</feature>
<protein>
    <recommendedName>
        <fullName evidence="6">RING-type domain-containing protein</fullName>
    </recommendedName>
</protein>
<evidence type="ECO:0000256" key="4">
    <source>
        <dbReference type="PROSITE-ProRule" id="PRU00175"/>
    </source>
</evidence>
<dbReference type="InterPro" id="IPR013083">
    <property type="entry name" value="Znf_RING/FYVE/PHD"/>
</dbReference>
<feature type="region of interest" description="Disordered" evidence="5">
    <location>
        <begin position="1263"/>
        <end position="1295"/>
    </location>
</feature>
<feature type="region of interest" description="Disordered" evidence="5">
    <location>
        <begin position="325"/>
        <end position="359"/>
    </location>
</feature>
<dbReference type="PROSITE" id="PS50089">
    <property type="entry name" value="ZF_RING_2"/>
    <property type="match status" value="1"/>
</dbReference>
<feature type="compositionally biased region" description="Low complexity" evidence="5">
    <location>
        <begin position="325"/>
        <end position="336"/>
    </location>
</feature>
<evidence type="ECO:0000256" key="1">
    <source>
        <dbReference type="ARBA" id="ARBA00022723"/>
    </source>
</evidence>
<dbReference type="InterPro" id="IPR017907">
    <property type="entry name" value="Znf_RING_CS"/>
</dbReference>
<sequence length="1295" mass="141957">MGFDNECILNIQSLAGEYFCPVCRLLVYPNEALQSQCTHLYCKPCLTYVVSTTHACPYDGYLVTEADSKPLVELNKALAETIGKIAVHCLYHRSGCTWQGELSECITHCTGCAFGNSPVVCNRCGTQIVHRQVQEHAQNCPGVQPQAQQAEGGQDATTATGAATTSEQNQASTQAGASNSQAQAAQGVVAPTSGQVHGQQQPQLYLQTQPHQQLQVQPQFQQRPQVPQHQQPRPQHPQTQQPTHPYPQQQHHTLTQMQSQSQVRPQTQPQPPLSNSVTGHQSYPQPQPSQQVPSGPPQQHPINMHLQQQGATHPLPQLPGQMQAQFPQQQVVQMRPPHSHVPPQGQRPNMPPAQQLVHPQAQQLNQPVLQYPGTQPPHLNVAQQAYGHSHHPQVFVGQTTGLVQNTPQQPISLIHQQAMQSQLRPQVPSSTLPQASQAQNVPLSRGLQSHQSQNYAGRPLLANHGVPHQPFQPSQVGHTGGVQQYPVRPNIRPQSSAPVHGAKTPVSSVEPTMQPELQAEVSLKKNDVKDENVLPTPSSQGAGLIESRLGKSENELKAMDGNDKSVNESEAKISHPNSDVKEISESSQALEKDRVSSSQDGSDEPIVKNMVKEEPTVKSESSAGGMSAETAVKDQNSIPYNAQNRDDNSQLEDKEIQNDVRKSISSNQAEIVNEKGAKLQNDSVESQVKLASQGYERNNKQALSLDRGPLQQQPHQLHGPTYERIAHSRPGPSQVHGSSFLQPGHAVSVSDKQQLPMIHGPPHMQDRVQWPPVADQMSQQNLPPHQMQLPGPPPTHMRPQGHNILGNVPLQGQPLGPPGSFTHPLANRPLSSFHPELPPGGGIEPGSSSSFMRGPGPFGPQGHLSTNLPPHHAGGLQTQGDPMGGPAFRGAPPGAFDSQGSITRMVPPHGQQLPGNPMDSELFAQKRSGYFDSRQPDMHLPGAADRVSFGQPSSMQSDIMKMNGDSARVLSGGVFGLQEDRFKRFPEERYKQLPEDGFIRREFFDDLKRLPRPAHLDPEHVSRESYFSSSRPLDRAPHGFTGDARLIMDGTVNASASRLLPPHPDIHRSASESGRLRINGLLPSRSPGREYPDIPPSRFGRIEDIDGRETRAYGERSRLFDLPPDGNPFLESRFPILPSHLRRGEPDIPGNLRVGERFHLRGGDLVGPDMLPSHLRNGGYGNYPNPLRLGDVGGQGNLPSHLRIGDSGEGESLDHSRKRKQGSMGWCRICKVDCETVEGLEMHSQTREHQKMAMDMVLNIKKDNAKKQKLSSEDHISHDGDTNKARKTNIENHEN</sequence>
<keyword evidence="2 4" id="KW-0863">Zinc-finger</keyword>
<name>A0A835HE27_9MAGN</name>
<evidence type="ECO:0000256" key="2">
    <source>
        <dbReference type="ARBA" id="ARBA00022771"/>
    </source>
</evidence>
<feature type="compositionally biased region" description="Basic and acidic residues" evidence="5">
    <location>
        <begin position="522"/>
        <end position="532"/>
    </location>
</feature>
<dbReference type="InterPro" id="IPR001841">
    <property type="entry name" value="Znf_RING"/>
</dbReference>
<dbReference type="PANTHER" id="PTHR37393:SF1">
    <property type="entry name" value="AT-RICH INTERACTIVE DOMAIN-CONTAINING PROTEIN 1A-LIKE"/>
    <property type="match status" value="1"/>
</dbReference>
<organism evidence="7 8">
    <name type="scientific">Coptis chinensis</name>
    <dbReference type="NCBI Taxonomy" id="261450"/>
    <lineage>
        <taxon>Eukaryota</taxon>
        <taxon>Viridiplantae</taxon>
        <taxon>Streptophyta</taxon>
        <taxon>Embryophyta</taxon>
        <taxon>Tracheophyta</taxon>
        <taxon>Spermatophyta</taxon>
        <taxon>Magnoliopsida</taxon>
        <taxon>Ranunculales</taxon>
        <taxon>Ranunculaceae</taxon>
        <taxon>Coptidoideae</taxon>
        <taxon>Coptis</taxon>
    </lineage>
</organism>
<accession>A0A835HE27</accession>
<keyword evidence="8" id="KW-1185">Reference proteome</keyword>
<dbReference type="GO" id="GO:0008270">
    <property type="term" value="F:zinc ion binding"/>
    <property type="evidence" value="ECO:0007669"/>
    <property type="project" value="UniProtKB-KW"/>
</dbReference>
<evidence type="ECO:0000313" key="7">
    <source>
        <dbReference type="EMBL" id="KAF9596764.1"/>
    </source>
</evidence>
<dbReference type="SUPFAM" id="SSF57850">
    <property type="entry name" value="RING/U-box"/>
    <property type="match status" value="1"/>
</dbReference>
<feature type="compositionally biased region" description="Low complexity" evidence="5">
    <location>
        <begin position="199"/>
        <end position="256"/>
    </location>
</feature>
<keyword evidence="3" id="KW-0862">Zinc</keyword>
<reference evidence="7 8" key="1">
    <citation type="submission" date="2020-10" db="EMBL/GenBank/DDBJ databases">
        <title>The Coptis chinensis genome and diversification of protoberbering-type alkaloids.</title>
        <authorList>
            <person name="Wang B."/>
            <person name="Shu S."/>
            <person name="Song C."/>
            <person name="Liu Y."/>
        </authorList>
    </citation>
    <scope>NUCLEOTIDE SEQUENCE [LARGE SCALE GENOMIC DNA]</scope>
    <source>
        <strain evidence="7">HL-2020</strain>
        <tissue evidence="7">Leaf</tissue>
    </source>
</reference>
<dbReference type="PROSITE" id="PS00518">
    <property type="entry name" value="ZF_RING_1"/>
    <property type="match status" value="1"/>
</dbReference>
<dbReference type="Gene3D" id="3.30.40.10">
    <property type="entry name" value="Zinc/RING finger domain, C3HC4 (zinc finger)"/>
    <property type="match status" value="1"/>
</dbReference>
<feature type="compositionally biased region" description="Low complexity" evidence="5">
    <location>
        <begin position="281"/>
        <end position="293"/>
    </location>
</feature>
<evidence type="ECO:0000256" key="3">
    <source>
        <dbReference type="ARBA" id="ARBA00022833"/>
    </source>
</evidence>
<gene>
    <name evidence="7" type="ORF">IFM89_013311</name>
</gene>
<feature type="compositionally biased region" description="Polar residues" evidence="5">
    <location>
        <begin position="633"/>
        <end position="643"/>
    </location>
</feature>
<dbReference type="OrthoDB" id="9049620at2759"/>
<evidence type="ECO:0000313" key="8">
    <source>
        <dbReference type="Proteomes" id="UP000631114"/>
    </source>
</evidence>
<dbReference type="Proteomes" id="UP000631114">
    <property type="component" value="Unassembled WGS sequence"/>
</dbReference>
<proteinExistence type="predicted"/>
<feature type="compositionally biased region" description="Basic and acidic residues" evidence="5">
    <location>
        <begin position="644"/>
        <end position="658"/>
    </location>
</feature>
<feature type="region of interest" description="Disordered" evidence="5">
    <location>
        <begin position="1078"/>
        <end position="1101"/>
    </location>
</feature>
<feature type="region of interest" description="Disordered" evidence="5">
    <location>
        <begin position="827"/>
        <end position="887"/>
    </location>
</feature>
<evidence type="ECO:0000259" key="6">
    <source>
        <dbReference type="PROSITE" id="PS50089"/>
    </source>
</evidence>
<feature type="region of interest" description="Disordered" evidence="5">
    <location>
        <begin position="140"/>
        <end position="302"/>
    </location>
</feature>
<dbReference type="PANTHER" id="PTHR37393">
    <property type="entry name" value="AT-RICH INTERACTIVE DOMAIN-CONTAINING PROTEIN 1A-LIKE"/>
    <property type="match status" value="1"/>
</dbReference>
<comment type="caution">
    <text evidence="7">The sequence shown here is derived from an EMBL/GenBank/DDBJ whole genome shotgun (WGS) entry which is preliminary data.</text>
</comment>
<dbReference type="CDD" id="cd16449">
    <property type="entry name" value="RING-HC"/>
    <property type="match status" value="1"/>
</dbReference>
<feature type="compositionally biased region" description="Polar residues" evidence="5">
    <location>
        <begin position="257"/>
        <end position="280"/>
    </location>
</feature>
<dbReference type="EMBL" id="JADFTS010000007">
    <property type="protein sequence ID" value="KAF9596764.1"/>
    <property type="molecule type" value="Genomic_DNA"/>
</dbReference>
<feature type="region of interest" description="Disordered" evidence="5">
    <location>
        <begin position="416"/>
        <end position="658"/>
    </location>
</feature>
<evidence type="ECO:0000256" key="5">
    <source>
        <dbReference type="SAM" id="MobiDB-lite"/>
    </source>
</evidence>
<feature type="compositionally biased region" description="Polar residues" evidence="5">
    <location>
        <begin position="416"/>
        <end position="455"/>
    </location>
</feature>
<feature type="domain" description="RING-type" evidence="6">
    <location>
        <begin position="20"/>
        <end position="59"/>
    </location>
</feature>
<feature type="compositionally biased region" description="Basic and acidic residues" evidence="5">
    <location>
        <begin position="548"/>
        <end position="595"/>
    </location>
</feature>
<keyword evidence="1" id="KW-0479">Metal-binding</keyword>